<dbReference type="AlphaFoldDB" id="A0A919HA71"/>
<keyword evidence="3" id="KW-1185">Reference proteome</keyword>
<evidence type="ECO:0000313" key="2">
    <source>
        <dbReference type="EMBL" id="GHI90414.1"/>
    </source>
</evidence>
<comment type="caution">
    <text evidence="2">The sequence shown here is derived from an EMBL/GenBank/DDBJ whole genome shotgun (WGS) entry which is preliminary data.</text>
</comment>
<dbReference type="CDD" id="cd15482">
    <property type="entry name" value="Sialidase_non-viral"/>
    <property type="match status" value="1"/>
</dbReference>
<evidence type="ECO:0000313" key="3">
    <source>
        <dbReference type="Proteomes" id="UP000600026"/>
    </source>
</evidence>
<dbReference type="EMBL" id="BNEE01000011">
    <property type="protein sequence ID" value="GHI90414.1"/>
    <property type="molecule type" value="Genomic_DNA"/>
</dbReference>
<sequence length="121" mass="12914">MYAVEAPDSALFPGCCRERHGHGRRKGADMATADSGQGDGFGGASPTPDAEPENRVRMTLRVSRDSGRSWSGTTRVRDGDPMVILSSPGRFPPCECPRCAGLSAPPARTLRTVPATPSRFR</sequence>
<feature type="compositionally biased region" description="Basic and acidic residues" evidence="1">
    <location>
        <begin position="52"/>
        <end position="67"/>
    </location>
</feature>
<dbReference type="Proteomes" id="UP000600026">
    <property type="component" value="Unassembled WGS sequence"/>
</dbReference>
<name>A0A919HA71_9ACTN</name>
<evidence type="ECO:0000256" key="1">
    <source>
        <dbReference type="SAM" id="MobiDB-lite"/>
    </source>
</evidence>
<gene>
    <name evidence="2" type="ORF">Sxan_77780</name>
</gene>
<proteinExistence type="predicted"/>
<protein>
    <submittedName>
        <fullName evidence="2">Uncharacterized protein</fullName>
    </submittedName>
</protein>
<feature type="region of interest" description="Disordered" evidence="1">
    <location>
        <begin position="13"/>
        <end position="83"/>
    </location>
</feature>
<accession>A0A919HA71</accession>
<reference evidence="2" key="1">
    <citation type="submission" date="2020-09" db="EMBL/GenBank/DDBJ databases">
        <title>Whole genome shotgun sequence of Streptomyces xanthophaeus NBRC 12829.</title>
        <authorList>
            <person name="Komaki H."/>
            <person name="Tamura T."/>
        </authorList>
    </citation>
    <scope>NUCLEOTIDE SEQUENCE</scope>
    <source>
        <strain evidence="2">NBRC 12829</strain>
    </source>
</reference>
<organism evidence="2 3">
    <name type="scientific">Streptomyces xanthophaeus</name>
    <dbReference type="NCBI Taxonomy" id="67385"/>
    <lineage>
        <taxon>Bacteria</taxon>
        <taxon>Bacillati</taxon>
        <taxon>Actinomycetota</taxon>
        <taxon>Actinomycetes</taxon>
        <taxon>Kitasatosporales</taxon>
        <taxon>Streptomycetaceae</taxon>
        <taxon>Streptomyces</taxon>
    </lineage>
</organism>